<dbReference type="GO" id="GO:0005737">
    <property type="term" value="C:cytoplasm"/>
    <property type="evidence" value="ECO:0007669"/>
    <property type="project" value="TreeGrafter"/>
</dbReference>
<dbReference type="InParanoid" id="C8XJW9"/>
<evidence type="ECO:0000313" key="2">
    <source>
        <dbReference type="EMBL" id="ACV76652.1"/>
    </source>
</evidence>
<dbReference type="Gene3D" id="3.40.50.1240">
    <property type="entry name" value="Phosphoglycerate mutase-like"/>
    <property type="match status" value="1"/>
</dbReference>
<dbReference type="InterPro" id="IPR029033">
    <property type="entry name" value="His_PPase_superfam"/>
</dbReference>
<dbReference type="STRING" id="479431.Namu_0219"/>
<dbReference type="AlphaFoldDB" id="C8XJW9"/>
<dbReference type="OrthoDB" id="9793115at2"/>
<keyword evidence="3" id="KW-1185">Reference proteome</keyword>
<dbReference type="SMART" id="SM00855">
    <property type="entry name" value="PGAM"/>
    <property type="match status" value="1"/>
</dbReference>
<gene>
    <name evidence="2" type="ordered locus">Namu_0219</name>
</gene>
<reference evidence="2 3" key="2">
    <citation type="journal article" date="2010" name="Stand. Genomic Sci.">
        <title>Complete genome sequence of Nakamurella multipartita type strain (Y-104).</title>
        <authorList>
            <person name="Tice H."/>
            <person name="Mayilraj S."/>
            <person name="Sims D."/>
            <person name="Lapidus A."/>
            <person name="Nolan M."/>
            <person name="Lucas S."/>
            <person name="Glavina Del Rio T."/>
            <person name="Copeland A."/>
            <person name="Cheng J.F."/>
            <person name="Meincke L."/>
            <person name="Bruce D."/>
            <person name="Goodwin L."/>
            <person name="Pitluck S."/>
            <person name="Ivanova N."/>
            <person name="Mavromatis K."/>
            <person name="Ovchinnikova G."/>
            <person name="Pati A."/>
            <person name="Chen A."/>
            <person name="Palaniappan K."/>
            <person name="Land M."/>
            <person name="Hauser L."/>
            <person name="Chang Y.J."/>
            <person name="Jeffries C.D."/>
            <person name="Detter J.C."/>
            <person name="Brettin T."/>
            <person name="Rohde M."/>
            <person name="Goker M."/>
            <person name="Bristow J."/>
            <person name="Eisen J.A."/>
            <person name="Markowitz V."/>
            <person name="Hugenholtz P."/>
            <person name="Kyrpides N.C."/>
            <person name="Klenk H.P."/>
            <person name="Chen F."/>
        </authorList>
    </citation>
    <scope>NUCLEOTIDE SEQUENCE [LARGE SCALE GENOMIC DNA]</scope>
    <source>
        <strain evidence="3">ATCC 700099 / DSM 44233 / CIP 104796 / JCM 9543 / NBRC 105858 / Y-104</strain>
    </source>
</reference>
<dbReference type="PANTHER" id="PTHR48100:SF58">
    <property type="entry name" value="PE-PGRS FAMILY PROTEIN PE_PGRS11"/>
    <property type="match status" value="1"/>
</dbReference>
<dbReference type="HOGENOM" id="CLU_033323_9_5_11"/>
<sequence>MRLLLIRHGQTPSNVLGLLDTAPPGPGLTDLGVAQAAALPATLAGERIDLIAASTQPRAQLTAAPLAAERGLTVLVRDGLCEVPAGELEMRGDEPAVRTYLTTVREWMSGNLDVPMPGGPSGHQVLSRFDAVVQEVTAVVADRVGDDGTVALFAHGAMLRTWATARGTDAQQRQDLLARFQPLHNTGMIVVNGSADGWRIQTWAGQALGGPRLDDAPADGPAGGDPTGSGIPSDYSPR</sequence>
<dbReference type="eggNOG" id="COG0406">
    <property type="taxonomic scope" value="Bacteria"/>
</dbReference>
<evidence type="ECO:0000256" key="1">
    <source>
        <dbReference type="SAM" id="MobiDB-lite"/>
    </source>
</evidence>
<name>C8XJW9_NAKMY</name>
<dbReference type="PANTHER" id="PTHR48100">
    <property type="entry name" value="BROAD-SPECIFICITY PHOSPHATASE YOR283W-RELATED"/>
    <property type="match status" value="1"/>
</dbReference>
<dbReference type="InterPro" id="IPR001345">
    <property type="entry name" value="PG/BPGM_mutase_AS"/>
</dbReference>
<dbReference type="InterPro" id="IPR050275">
    <property type="entry name" value="PGM_Phosphatase"/>
</dbReference>
<accession>C8XJW9</accession>
<dbReference type="KEGG" id="nml:Namu_0219"/>
<dbReference type="PROSITE" id="PS00175">
    <property type="entry name" value="PG_MUTASE"/>
    <property type="match status" value="1"/>
</dbReference>
<dbReference type="InterPro" id="IPR013078">
    <property type="entry name" value="His_Pase_superF_clade-1"/>
</dbReference>
<protein>
    <submittedName>
        <fullName evidence="2">Phosphoglycerate mutase</fullName>
    </submittedName>
</protein>
<dbReference type="Proteomes" id="UP000002218">
    <property type="component" value="Chromosome"/>
</dbReference>
<evidence type="ECO:0000313" key="3">
    <source>
        <dbReference type="Proteomes" id="UP000002218"/>
    </source>
</evidence>
<proteinExistence type="predicted"/>
<dbReference type="RefSeq" id="WP_012814127.1">
    <property type="nucleotide sequence ID" value="NC_013235.1"/>
</dbReference>
<dbReference type="GO" id="GO:0016791">
    <property type="term" value="F:phosphatase activity"/>
    <property type="evidence" value="ECO:0007669"/>
    <property type="project" value="TreeGrafter"/>
</dbReference>
<dbReference type="CDD" id="cd07067">
    <property type="entry name" value="HP_PGM_like"/>
    <property type="match status" value="1"/>
</dbReference>
<dbReference type="Pfam" id="PF00300">
    <property type="entry name" value="His_Phos_1"/>
    <property type="match status" value="1"/>
</dbReference>
<feature type="region of interest" description="Disordered" evidence="1">
    <location>
        <begin position="209"/>
        <end position="238"/>
    </location>
</feature>
<reference evidence="3" key="1">
    <citation type="submission" date="2009-09" db="EMBL/GenBank/DDBJ databases">
        <title>The complete genome of Nakamurella multipartita DSM 44233.</title>
        <authorList>
            <consortium name="US DOE Joint Genome Institute (JGI-PGF)"/>
            <person name="Lucas S."/>
            <person name="Copeland A."/>
            <person name="Lapidus A."/>
            <person name="Glavina del Rio T."/>
            <person name="Dalin E."/>
            <person name="Tice H."/>
            <person name="Bruce D."/>
            <person name="Goodwin L."/>
            <person name="Pitluck S."/>
            <person name="Kyrpides N."/>
            <person name="Mavromatis K."/>
            <person name="Ivanova N."/>
            <person name="Ovchinnikova G."/>
            <person name="Sims D."/>
            <person name="Meincke L."/>
            <person name="Brettin T."/>
            <person name="Detter J.C."/>
            <person name="Han C."/>
            <person name="Larimer F."/>
            <person name="Land M."/>
            <person name="Hauser L."/>
            <person name="Markowitz V."/>
            <person name="Cheng J.-F."/>
            <person name="Hugenholtz P."/>
            <person name="Woyke T."/>
            <person name="Wu D."/>
            <person name="Klenk H.-P."/>
            <person name="Eisen J.A."/>
        </authorList>
    </citation>
    <scope>NUCLEOTIDE SEQUENCE [LARGE SCALE GENOMIC DNA]</scope>
    <source>
        <strain evidence="3">ATCC 700099 / DSM 44233 / CIP 104796 / JCM 9543 / NBRC 105858 / Y-104</strain>
    </source>
</reference>
<dbReference type="SUPFAM" id="SSF53254">
    <property type="entry name" value="Phosphoglycerate mutase-like"/>
    <property type="match status" value="1"/>
</dbReference>
<organism evidence="2 3">
    <name type="scientific">Nakamurella multipartita (strain ATCC 700099 / DSM 44233 / CIP 104796 / JCM 9543 / NBRC 105858 / Y-104)</name>
    <name type="common">Microsphaera multipartita</name>
    <dbReference type="NCBI Taxonomy" id="479431"/>
    <lineage>
        <taxon>Bacteria</taxon>
        <taxon>Bacillati</taxon>
        <taxon>Actinomycetota</taxon>
        <taxon>Actinomycetes</taxon>
        <taxon>Nakamurellales</taxon>
        <taxon>Nakamurellaceae</taxon>
        <taxon>Nakamurella</taxon>
    </lineage>
</organism>
<dbReference type="EMBL" id="CP001737">
    <property type="protein sequence ID" value="ACV76652.1"/>
    <property type="molecule type" value="Genomic_DNA"/>
</dbReference>